<evidence type="ECO:0008006" key="4">
    <source>
        <dbReference type="Google" id="ProtNLM"/>
    </source>
</evidence>
<dbReference type="RefSeq" id="XP_066706153.1">
    <property type="nucleotide sequence ID" value="XM_066837260.1"/>
</dbReference>
<evidence type="ECO:0000313" key="2">
    <source>
        <dbReference type="EMBL" id="KAK7966761.1"/>
    </source>
</evidence>
<dbReference type="GeneID" id="92070322"/>
<name>A0ABR1QVP2_9PEZI</name>
<evidence type="ECO:0000256" key="1">
    <source>
        <dbReference type="SAM" id="SignalP"/>
    </source>
</evidence>
<protein>
    <recommendedName>
        <fullName evidence="4">DUF4185 domain-containing protein</fullName>
    </recommendedName>
</protein>
<dbReference type="Proteomes" id="UP001391051">
    <property type="component" value="Unassembled WGS sequence"/>
</dbReference>
<dbReference type="EMBL" id="JAQQWE010000001">
    <property type="protein sequence ID" value="KAK7966761.1"/>
    <property type="molecule type" value="Genomic_DNA"/>
</dbReference>
<evidence type="ECO:0000313" key="3">
    <source>
        <dbReference type="Proteomes" id="UP001391051"/>
    </source>
</evidence>
<organism evidence="2 3">
    <name type="scientific">Apiospora aurea</name>
    <dbReference type="NCBI Taxonomy" id="335848"/>
    <lineage>
        <taxon>Eukaryota</taxon>
        <taxon>Fungi</taxon>
        <taxon>Dikarya</taxon>
        <taxon>Ascomycota</taxon>
        <taxon>Pezizomycotina</taxon>
        <taxon>Sordariomycetes</taxon>
        <taxon>Xylariomycetidae</taxon>
        <taxon>Amphisphaeriales</taxon>
        <taxon>Apiosporaceae</taxon>
        <taxon>Apiospora</taxon>
    </lineage>
</organism>
<gene>
    <name evidence="2" type="ORF">PG986_001038</name>
</gene>
<reference evidence="2 3" key="1">
    <citation type="submission" date="2023-01" db="EMBL/GenBank/DDBJ databases">
        <title>Analysis of 21 Apiospora genomes using comparative genomics revels a genus with tremendous synthesis potential of carbohydrate active enzymes and secondary metabolites.</title>
        <authorList>
            <person name="Sorensen T."/>
        </authorList>
    </citation>
    <scope>NUCLEOTIDE SEQUENCE [LARGE SCALE GENOMIC DNA]</scope>
    <source>
        <strain evidence="2 3">CBS 24483</strain>
    </source>
</reference>
<accession>A0ABR1QVP2</accession>
<keyword evidence="1" id="KW-0732">Signal</keyword>
<feature type="signal peptide" evidence="1">
    <location>
        <begin position="1"/>
        <end position="21"/>
    </location>
</feature>
<feature type="chain" id="PRO_5045090079" description="DUF4185 domain-containing protein" evidence="1">
    <location>
        <begin position="22"/>
        <end position="369"/>
    </location>
</feature>
<keyword evidence="3" id="KW-1185">Reference proteome</keyword>
<proteinExistence type="predicted"/>
<sequence length="369" mass="40375">MPFLRAAGYLLLGYLLTGASSQQQQQQQQQEQQSHPIRVQSAVVLGNVTSDNYPDVSRDAGWESQIGGHWLKFYADTLTCDGDGGPTGPCHGFASNTLVAATDDPVVNHDIVGPGPGNNPSALCAPVTENTRPQFSAIISTGINTGVAWYHSVGPATPEDINGAVVNSGVATITWDGDGSTPSCEMSAPMWDYTEPVWGDKGVWGPGVDGYVYTLGGLSSLAPGYEDSYIYLSRVPFGNFWDVDAYEYWNGSAWDTQRLTYPNYNDWAPAAVVTGTAGTLLYSDYYTSYVYVQSDWSSMYFQRERKPLTSSKKRQVLIPLDESRYHSQDGLVNTRTVVGPGDPLRIHGRNRLCSCAADALRHQRQDHDY</sequence>
<comment type="caution">
    <text evidence="2">The sequence shown here is derived from an EMBL/GenBank/DDBJ whole genome shotgun (WGS) entry which is preliminary data.</text>
</comment>